<dbReference type="Proteomes" id="UP001595855">
    <property type="component" value="Unassembled WGS sequence"/>
</dbReference>
<evidence type="ECO:0000313" key="3">
    <source>
        <dbReference type="Proteomes" id="UP001595855"/>
    </source>
</evidence>
<evidence type="ECO:0000313" key="2">
    <source>
        <dbReference type="EMBL" id="MFC5019588.1"/>
    </source>
</evidence>
<keyword evidence="3" id="KW-1185">Reference proteome</keyword>
<dbReference type="InterPro" id="IPR021005">
    <property type="entry name" value="Znf_CGNR"/>
</dbReference>
<dbReference type="PANTHER" id="PTHR35525">
    <property type="entry name" value="BLL6575 PROTEIN"/>
    <property type="match status" value="1"/>
</dbReference>
<dbReference type="InterPro" id="IPR010852">
    <property type="entry name" value="ABATE"/>
</dbReference>
<proteinExistence type="predicted"/>
<evidence type="ECO:0000259" key="1">
    <source>
        <dbReference type="Pfam" id="PF11706"/>
    </source>
</evidence>
<name>A0ABV9X6X7_9ACTN</name>
<organism evidence="2 3">
    <name type="scientific">Streptomyces lienomycini</name>
    <dbReference type="NCBI Taxonomy" id="284035"/>
    <lineage>
        <taxon>Bacteria</taxon>
        <taxon>Bacillati</taxon>
        <taxon>Actinomycetota</taxon>
        <taxon>Actinomycetes</taxon>
        <taxon>Kitasatosporales</taxon>
        <taxon>Streptomycetaceae</taxon>
        <taxon>Streptomyces</taxon>
    </lineage>
</organism>
<dbReference type="EMBL" id="JBHSJO010000001">
    <property type="protein sequence ID" value="MFC5019588.1"/>
    <property type="molecule type" value="Genomic_DNA"/>
</dbReference>
<feature type="domain" description="Zinc finger CGNR" evidence="1">
    <location>
        <begin position="156"/>
        <end position="196"/>
    </location>
</feature>
<dbReference type="Pfam" id="PF07336">
    <property type="entry name" value="ABATE"/>
    <property type="match status" value="1"/>
</dbReference>
<gene>
    <name evidence="2" type="ORF">ACFPRC_32595</name>
</gene>
<dbReference type="SUPFAM" id="SSF160904">
    <property type="entry name" value="Jann2411-like"/>
    <property type="match status" value="1"/>
</dbReference>
<comment type="caution">
    <text evidence="2">The sequence shown here is derived from an EMBL/GenBank/DDBJ whole genome shotgun (WGS) entry which is preliminary data.</text>
</comment>
<dbReference type="Gene3D" id="1.10.3300.10">
    <property type="entry name" value="Jann2411-like domain"/>
    <property type="match status" value="1"/>
</dbReference>
<protein>
    <submittedName>
        <fullName evidence="2">CGNR zinc finger domain-containing protein</fullName>
    </submittedName>
</protein>
<dbReference type="Pfam" id="PF11706">
    <property type="entry name" value="zf-CGNR"/>
    <property type="match status" value="1"/>
</dbReference>
<dbReference type="InterPro" id="IPR023286">
    <property type="entry name" value="ABATE_dom_sf"/>
</dbReference>
<dbReference type="RefSeq" id="WP_271414382.1">
    <property type="nucleotide sequence ID" value="NZ_BAAATN010000012.1"/>
</dbReference>
<dbReference type="PANTHER" id="PTHR35525:SF3">
    <property type="entry name" value="BLL6575 PROTEIN"/>
    <property type="match status" value="1"/>
</dbReference>
<accession>A0ABV9X6X7</accession>
<sequence>MQDSPGRDTRIALDLALTVRHDGHGSVTDDLADPAGLTAWITDHPGIVPGGEGFTADAPTLTAVRDVRAAARALFAHAVRPGEPSPADAARLLPVPEALRRLNEAAARTPTVPVLAWSDTAEPVVRAAPAEDGRADLAAALARAVIGFLAGPDRQRLRACHAPRCVRYFLKEHPRQEWCKPSCGNRARVARHQERHGRTG</sequence>
<reference evidence="3" key="1">
    <citation type="journal article" date="2019" name="Int. J. Syst. Evol. Microbiol.">
        <title>The Global Catalogue of Microorganisms (GCM) 10K type strain sequencing project: providing services to taxonomists for standard genome sequencing and annotation.</title>
        <authorList>
            <consortium name="The Broad Institute Genomics Platform"/>
            <consortium name="The Broad Institute Genome Sequencing Center for Infectious Disease"/>
            <person name="Wu L."/>
            <person name="Ma J."/>
        </authorList>
    </citation>
    <scope>NUCLEOTIDE SEQUENCE [LARGE SCALE GENOMIC DNA]</scope>
    <source>
        <strain evidence="3">CGMCC 4.1542</strain>
    </source>
</reference>